<evidence type="ECO:0000313" key="1">
    <source>
        <dbReference type="EMBL" id="KAL2852158.1"/>
    </source>
</evidence>
<keyword evidence="2" id="KW-1185">Reference proteome</keyword>
<dbReference type="RefSeq" id="XP_070900161.1">
    <property type="nucleotide sequence ID" value="XM_071049478.1"/>
</dbReference>
<reference evidence="1 2" key="1">
    <citation type="submission" date="2024-07" db="EMBL/GenBank/DDBJ databases">
        <title>Section-level genome sequencing and comparative genomics of Aspergillus sections Usti and Cavernicolus.</title>
        <authorList>
            <consortium name="Lawrence Berkeley National Laboratory"/>
            <person name="Nybo J.L."/>
            <person name="Vesth T.C."/>
            <person name="Theobald S."/>
            <person name="Frisvad J.C."/>
            <person name="Larsen T.O."/>
            <person name="Kjaerboelling I."/>
            <person name="Rothschild-Mancinelli K."/>
            <person name="Lyhne E.K."/>
            <person name="Kogle M.E."/>
            <person name="Barry K."/>
            <person name="Clum A."/>
            <person name="Na H."/>
            <person name="Ledsgaard L."/>
            <person name="Lin J."/>
            <person name="Lipzen A."/>
            <person name="Kuo A."/>
            <person name="Riley R."/>
            <person name="Mondo S."/>
            <person name="LaButti K."/>
            <person name="Haridas S."/>
            <person name="Pangalinan J."/>
            <person name="Salamov A.A."/>
            <person name="Simmons B.A."/>
            <person name="Magnuson J.K."/>
            <person name="Chen J."/>
            <person name="Drula E."/>
            <person name="Henrissat B."/>
            <person name="Wiebenga A."/>
            <person name="Lubbers R.J."/>
            <person name="Gomes A.C."/>
            <person name="Macurrencykelacurrency M.R."/>
            <person name="Stajich J."/>
            <person name="Grigoriev I.V."/>
            <person name="Mortensen U.H."/>
            <person name="De vries R.P."/>
            <person name="Baker S.E."/>
            <person name="Andersen M.R."/>
        </authorList>
    </citation>
    <scope>NUCLEOTIDE SEQUENCE [LARGE SCALE GENOMIC DNA]</scope>
    <source>
        <strain evidence="1 2">CBS 756.74</strain>
    </source>
</reference>
<sequence>MVLAYSLFYAGLDCNLFAGGPLRLCLLCFTSIRLTWPWLSLVASWITCALPDALYIAHRASVVDKSIGRNPHPLNK</sequence>
<dbReference type="Proteomes" id="UP001610444">
    <property type="component" value="Unassembled WGS sequence"/>
</dbReference>
<evidence type="ECO:0000313" key="2">
    <source>
        <dbReference type="Proteomes" id="UP001610444"/>
    </source>
</evidence>
<protein>
    <submittedName>
        <fullName evidence="1">Uncharacterized protein</fullName>
    </submittedName>
</protein>
<dbReference type="GeneID" id="98164642"/>
<dbReference type="EMBL" id="JBFXLR010000016">
    <property type="protein sequence ID" value="KAL2852158.1"/>
    <property type="molecule type" value="Genomic_DNA"/>
</dbReference>
<gene>
    <name evidence="1" type="ORF">BJX68DRAFT_60365</name>
</gene>
<name>A0ABR4KIQ5_9EURO</name>
<proteinExistence type="predicted"/>
<organism evidence="1 2">
    <name type="scientific">Aspergillus pseudodeflectus</name>
    <dbReference type="NCBI Taxonomy" id="176178"/>
    <lineage>
        <taxon>Eukaryota</taxon>
        <taxon>Fungi</taxon>
        <taxon>Dikarya</taxon>
        <taxon>Ascomycota</taxon>
        <taxon>Pezizomycotina</taxon>
        <taxon>Eurotiomycetes</taxon>
        <taxon>Eurotiomycetidae</taxon>
        <taxon>Eurotiales</taxon>
        <taxon>Aspergillaceae</taxon>
        <taxon>Aspergillus</taxon>
        <taxon>Aspergillus subgen. Nidulantes</taxon>
    </lineage>
</organism>
<comment type="caution">
    <text evidence="1">The sequence shown here is derived from an EMBL/GenBank/DDBJ whole genome shotgun (WGS) entry which is preliminary data.</text>
</comment>
<accession>A0ABR4KIQ5</accession>